<feature type="transmembrane region" description="Helical" evidence="6">
    <location>
        <begin position="33"/>
        <end position="51"/>
    </location>
</feature>
<organism evidence="7 8">
    <name type="scientific">Xanthobacter agilis</name>
    <dbReference type="NCBI Taxonomy" id="47492"/>
    <lineage>
        <taxon>Bacteria</taxon>
        <taxon>Pseudomonadati</taxon>
        <taxon>Pseudomonadota</taxon>
        <taxon>Alphaproteobacteria</taxon>
        <taxon>Hyphomicrobiales</taxon>
        <taxon>Xanthobacteraceae</taxon>
        <taxon>Xanthobacter</taxon>
    </lineage>
</organism>
<keyword evidence="8" id="KW-1185">Reference proteome</keyword>
<dbReference type="RefSeq" id="WP_237344536.1">
    <property type="nucleotide sequence ID" value="NZ_JABWGX010000004.1"/>
</dbReference>
<evidence type="ECO:0000313" key="8">
    <source>
        <dbReference type="Proteomes" id="UP001241747"/>
    </source>
</evidence>
<dbReference type="InterPro" id="IPR007208">
    <property type="entry name" value="MrpF/PhaF-like"/>
</dbReference>
<keyword evidence="4 6" id="KW-1133">Transmembrane helix</keyword>
<evidence type="ECO:0000256" key="2">
    <source>
        <dbReference type="ARBA" id="ARBA00022475"/>
    </source>
</evidence>
<dbReference type="Pfam" id="PF04066">
    <property type="entry name" value="MrpF_PhaF"/>
    <property type="match status" value="1"/>
</dbReference>
<feature type="transmembrane region" description="Helical" evidence="6">
    <location>
        <begin position="57"/>
        <end position="76"/>
    </location>
</feature>
<evidence type="ECO:0000256" key="5">
    <source>
        <dbReference type="ARBA" id="ARBA00023136"/>
    </source>
</evidence>
<evidence type="ECO:0000256" key="4">
    <source>
        <dbReference type="ARBA" id="ARBA00022989"/>
    </source>
</evidence>
<dbReference type="EMBL" id="JAUSVY010000004">
    <property type="protein sequence ID" value="MDQ0505371.1"/>
    <property type="molecule type" value="Genomic_DNA"/>
</dbReference>
<evidence type="ECO:0000256" key="3">
    <source>
        <dbReference type="ARBA" id="ARBA00022692"/>
    </source>
</evidence>
<evidence type="ECO:0000256" key="1">
    <source>
        <dbReference type="ARBA" id="ARBA00004651"/>
    </source>
</evidence>
<reference evidence="7 8" key="1">
    <citation type="submission" date="2023-07" db="EMBL/GenBank/DDBJ databases">
        <title>Genomic Encyclopedia of Type Strains, Phase IV (KMG-IV): sequencing the most valuable type-strain genomes for metagenomic binning, comparative biology and taxonomic classification.</title>
        <authorList>
            <person name="Goeker M."/>
        </authorList>
    </citation>
    <scope>NUCLEOTIDE SEQUENCE [LARGE SCALE GENOMIC DNA]</scope>
    <source>
        <strain evidence="7 8">DSM 3770</strain>
    </source>
</reference>
<feature type="transmembrane region" description="Helical" evidence="6">
    <location>
        <begin position="6"/>
        <end position="24"/>
    </location>
</feature>
<keyword evidence="2" id="KW-1003">Cell membrane</keyword>
<evidence type="ECO:0000313" key="7">
    <source>
        <dbReference type="EMBL" id="MDQ0505371.1"/>
    </source>
</evidence>
<dbReference type="Proteomes" id="UP001241747">
    <property type="component" value="Unassembled WGS sequence"/>
</dbReference>
<keyword evidence="5 6" id="KW-0472">Membrane</keyword>
<accession>A0ABU0LE12</accession>
<proteinExistence type="predicted"/>
<sequence>MADFLVAAAGVLLLIAATGLLGVWRSGAVGRMMALQLLGTCAIAVLLLLAIAQQDAAVLDVALVLAVLAACAVAAFRAFALRGRGRGPEGRGAP</sequence>
<keyword evidence="3 6" id="KW-0812">Transmembrane</keyword>
<comment type="subcellular location">
    <subcellularLocation>
        <location evidence="1">Cell membrane</location>
        <topology evidence="1">Multi-pass membrane protein</topology>
    </subcellularLocation>
</comment>
<comment type="caution">
    <text evidence="7">The sequence shown here is derived from an EMBL/GenBank/DDBJ whole genome shotgun (WGS) entry which is preliminary data.</text>
</comment>
<protein>
    <submittedName>
        <fullName evidence="7">Multicomponent Na+:H+ antiporter subunit F</fullName>
    </submittedName>
</protein>
<evidence type="ECO:0000256" key="6">
    <source>
        <dbReference type="SAM" id="Phobius"/>
    </source>
</evidence>
<gene>
    <name evidence="7" type="ORF">QOZ94_002167</name>
</gene>
<name>A0ABU0LE12_XANAG</name>